<sequence length="305" mass="33099">SISQLNTKGTLFSGNPDDYQRITVLSPDRKLLAVAGEHDLALLAYPSLSPVAQPLNFSGDEIYDATFSSSHLVIATTSKLSVYSLPQSDSDKSSKGKKKGKGKAKEKDNSVDAPELSRIKVLDISAIPGVSMGSTTTFRAARFHPADESILYAVFNSTAPRAPKAKSAKRQAYIAKWKITTEHEEKKESSWGAQLEKLRKVGDTWVTCLDASPNGKLLALGQSDYSLCFLDTMSLAPLLTILKAHEFPVTTIRFNPTSRLLVSGSADCSLRIVSVPEHFGGQSWTVIMLVILALLVVVLAMVMQK</sequence>
<gene>
    <name evidence="1" type="ORF">BJ138DRAFT_1168821</name>
</gene>
<accession>A0ACB7ZPQ6</accession>
<dbReference type="Proteomes" id="UP000790377">
    <property type="component" value="Unassembled WGS sequence"/>
</dbReference>
<comment type="caution">
    <text evidence="1">The sequence shown here is derived from an EMBL/GenBank/DDBJ whole genome shotgun (WGS) entry which is preliminary data.</text>
</comment>
<evidence type="ECO:0000313" key="2">
    <source>
        <dbReference type="Proteomes" id="UP000790377"/>
    </source>
</evidence>
<name>A0ACB7ZPQ6_9AGAM</name>
<dbReference type="EMBL" id="MU269506">
    <property type="protein sequence ID" value="KAH7902813.1"/>
    <property type="molecule type" value="Genomic_DNA"/>
</dbReference>
<feature type="non-terminal residue" evidence="1">
    <location>
        <position position="1"/>
    </location>
</feature>
<keyword evidence="2" id="KW-1185">Reference proteome</keyword>
<organism evidence="1 2">
    <name type="scientific">Hygrophoropsis aurantiaca</name>
    <dbReference type="NCBI Taxonomy" id="72124"/>
    <lineage>
        <taxon>Eukaryota</taxon>
        <taxon>Fungi</taxon>
        <taxon>Dikarya</taxon>
        <taxon>Basidiomycota</taxon>
        <taxon>Agaricomycotina</taxon>
        <taxon>Agaricomycetes</taxon>
        <taxon>Agaricomycetidae</taxon>
        <taxon>Boletales</taxon>
        <taxon>Coniophorineae</taxon>
        <taxon>Hygrophoropsidaceae</taxon>
        <taxon>Hygrophoropsis</taxon>
    </lineage>
</organism>
<protein>
    <submittedName>
        <fullName evidence="1">WD40-repeat-containing domain protein</fullName>
    </submittedName>
</protein>
<reference evidence="1" key="1">
    <citation type="journal article" date="2021" name="New Phytol.">
        <title>Evolutionary innovations through gain and loss of genes in the ectomycorrhizal Boletales.</title>
        <authorList>
            <person name="Wu G."/>
            <person name="Miyauchi S."/>
            <person name="Morin E."/>
            <person name="Kuo A."/>
            <person name="Drula E."/>
            <person name="Varga T."/>
            <person name="Kohler A."/>
            <person name="Feng B."/>
            <person name="Cao Y."/>
            <person name="Lipzen A."/>
            <person name="Daum C."/>
            <person name="Hundley H."/>
            <person name="Pangilinan J."/>
            <person name="Johnson J."/>
            <person name="Barry K."/>
            <person name="LaButti K."/>
            <person name="Ng V."/>
            <person name="Ahrendt S."/>
            <person name="Min B."/>
            <person name="Choi I.G."/>
            <person name="Park H."/>
            <person name="Plett J.M."/>
            <person name="Magnuson J."/>
            <person name="Spatafora J.W."/>
            <person name="Nagy L.G."/>
            <person name="Henrissat B."/>
            <person name="Grigoriev I.V."/>
            <person name="Yang Z.L."/>
            <person name="Xu J."/>
            <person name="Martin F.M."/>
        </authorList>
    </citation>
    <scope>NUCLEOTIDE SEQUENCE</scope>
    <source>
        <strain evidence="1">ATCC 28755</strain>
    </source>
</reference>
<proteinExistence type="predicted"/>
<evidence type="ECO:0000313" key="1">
    <source>
        <dbReference type="EMBL" id="KAH7902813.1"/>
    </source>
</evidence>